<evidence type="ECO:0000313" key="4">
    <source>
        <dbReference type="Proteomes" id="UP000629870"/>
    </source>
</evidence>
<gene>
    <name evidence="2" type="ORF">FHR04_08020</name>
    <name evidence="1" type="ORF">HNQ04_002193</name>
</gene>
<proteinExistence type="predicted"/>
<sequence length="301" mass="34558">MAKIQYFDFEWQRPKVVLQLSPLDARQILDHPRGHWSASDGTPIADAIDVQSGLLLLPSSTEWETVRLMDSKNVIENFIIRNPSIRQIRHLIKKFGRMKNNGRVEDELELTQTRVSVAQTLEDSYVVESAGIWIENISLIYAANRVYIYKLGMLSTEEFIYDISSIQNKVFQDHFLKRAALKTSADRMKILTDSKKSTKEQDDVLQEIYVSVYEDILNTKLSNIDISITLSFGKEGKVQTHMKPKNLEDALWLAFAQYVSGATELRQCIRCEKVYPHRGHKDRQYCGGACRQAASRARRGL</sequence>
<evidence type="ECO:0000313" key="2">
    <source>
        <dbReference type="EMBL" id="TNM71487.1"/>
    </source>
</evidence>
<dbReference type="Proteomes" id="UP000629870">
    <property type="component" value="Unassembled WGS sequence"/>
</dbReference>
<dbReference type="EMBL" id="VDMO01000007">
    <property type="protein sequence ID" value="TNM71487.1"/>
    <property type="molecule type" value="Genomic_DNA"/>
</dbReference>
<dbReference type="Proteomes" id="UP000313988">
    <property type="component" value="Unassembled WGS sequence"/>
</dbReference>
<protein>
    <submittedName>
        <fullName evidence="2">Uncharacterized protein</fullName>
    </submittedName>
</protein>
<reference evidence="2 3" key="1">
    <citation type="submission" date="2019-06" db="EMBL/GenBank/DDBJ databases">
        <title>Genome sequence of Deinococcus radiopugnans ATCC 19172.</title>
        <authorList>
            <person name="Maclea K.S."/>
            <person name="Maynard C.R."/>
        </authorList>
    </citation>
    <scope>NUCLEOTIDE SEQUENCE [LARGE SCALE GENOMIC DNA]</scope>
    <source>
        <strain evidence="2 3">ATCC 19172</strain>
    </source>
</reference>
<dbReference type="EMBL" id="JACHEW010000010">
    <property type="protein sequence ID" value="MBB6016935.1"/>
    <property type="molecule type" value="Genomic_DNA"/>
</dbReference>
<dbReference type="AlphaFoldDB" id="A0A5C4Y8Y8"/>
<keyword evidence="4" id="KW-1185">Reference proteome</keyword>
<accession>A0A5C4Y8Y8</accession>
<dbReference type="RefSeq" id="WP_139402313.1">
    <property type="nucleotide sequence ID" value="NZ_JACHEW010000010.1"/>
</dbReference>
<organism evidence="2 3">
    <name type="scientific">Deinococcus radiopugnans ATCC 19172</name>
    <dbReference type="NCBI Taxonomy" id="585398"/>
    <lineage>
        <taxon>Bacteria</taxon>
        <taxon>Thermotogati</taxon>
        <taxon>Deinococcota</taxon>
        <taxon>Deinococci</taxon>
        <taxon>Deinococcales</taxon>
        <taxon>Deinococcaceae</taxon>
        <taxon>Deinococcus</taxon>
    </lineage>
</organism>
<comment type="caution">
    <text evidence="2">The sequence shown here is derived from an EMBL/GenBank/DDBJ whole genome shotgun (WGS) entry which is preliminary data.</text>
</comment>
<reference evidence="1 4" key="2">
    <citation type="submission" date="2020-08" db="EMBL/GenBank/DDBJ databases">
        <title>Genomic Encyclopedia of Type Strains, Phase IV (KMG-IV): sequencing the most valuable type-strain genomes for metagenomic binning, comparative biology and taxonomic classification.</title>
        <authorList>
            <person name="Goeker M."/>
        </authorList>
    </citation>
    <scope>NUCLEOTIDE SEQUENCE [LARGE SCALE GENOMIC DNA]</scope>
    <source>
        <strain evidence="1 4">DSM 12027</strain>
    </source>
</reference>
<evidence type="ECO:0000313" key="3">
    <source>
        <dbReference type="Proteomes" id="UP000313988"/>
    </source>
</evidence>
<evidence type="ECO:0000313" key="1">
    <source>
        <dbReference type="EMBL" id="MBB6016935.1"/>
    </source>
</evidence>
<name>A0A5C4Y8Y8_9DEIO</name>